<dbReference type="AlphaFoldDB" id="W4KJS2"/>
<evidence type="ECO:0000256" key="7">
    <source>
        <dbReference type="SAM" id="MobiDB-lite"/>
    </source>
</evidence>
<dbReference type="OrthoDB" id="3163292at2759"/>
<dbReference type="Pfam" id="PF04082">
    <property type="entry name" value="Fungal_trans"/>
    <property type="match status" value="1"/>
</dbReference>
<feature type="region of interest" description="Disordered" evidence="7">
    <location>
        <begin position="45"/>
        <end position="165"/>
    </location>
</feature>
<dbReference type="RefSeq" id="XP_009542422.1">
    <property type="nucleotide sequence ID" value="XM_009544127.1"/>
</dbReference>
<evidence type="ECO:0000256" key="3">
    <source>
        <dbReference type="ARBA" id="ARBA00023015"/>
    </source>
</evidence>
<proteinExistence type="predicted"/>
<dbReference type="GeneID" id="20669690"/>
<accession>W4KJS2</accession>
<dbReference type="SMART" id="SM00066">
    <property type="entry name" value="GAL4"/>
    <property type="match status" value="1"/>
</dbReference>
<keyword evidence="10" id="KW-1185">Reference proteome</keyword>
<dbReference type="Pfam" id="PF00172">
    <property type="entry name" value="Zn_clus"/>
    <property type="match status" value="1"/>
</dbReference>
<evidence type="ECO:0000313" key="10">
    <source>
        <dbReference type="Proteomes" id="UP000030671"/>
    </source>
</evidence>
<dbReference type="InterPro" id="IPR001138">
    <property type="entry name" value="Zn2Cys6_DnaBD"/>
</dbReference>
<dbReference type="Gene3D" id="4.10.240.10">
    <property type="entry name" value="Zn(2)-C6 fungal-type DNA-binding domain"/>
    <property type="match status" value="1"/>
</dbReference>
<evidence type="ECO:0000259" key="8">
    <source>
        <dbReference type="PROSITE" id="PS50048"/>
    </source>
</evidence>
<feature type="compositionally biased region" description="Polar residues" evidence="7">
    <location>
        <begin position="185"/>
        <end position="199"/>
    </location>
</feature>
<dbReference type="PROSITE" id="PS50048">
    <property type="entry name" value="ZN2_CY6_FUNGAL_2"/>
    <property type="match status" value="1"/>
</dbReference>
<feature type="compositionally biased region" description="Basic and acidic residues" evidence="7">
    <location>
        <begin position="94"/>
        <end position="104"/>
    </location>
</feature>
<evidence type="ECO:0000256" key="6">
    <source>
        <dbReference type="ARBA" id="ARBA00023242"/>
    </source>
</evidence>
<dbReference type="GO" id="GO:0000976">
    <property type="term" value="F:transcription cis-regulatory region binding"/>
    <property type="evidence" value="ECO:0007669"/>
    <property type="project" value="TreeGrafter"/>
</dbReference>
<dbReference type="PROSITE" id="PS00463">
    <property type="entry name" value="ZN2_CY6_FUNGAL_1"/>
    <property type="match status" value="1"/>
</dbReference>
<dbReference type="PANTHER" id="PTHR31845:SF19">
    <property type="entry name" value="TRANSCRIPTION FACTOR DOMAIN-CONTAINING PROTEIN"/>
    <property type="match status" value="1"/>
</dbReference>
<reference evidence="9 10" key="1">
    <citation type="journal article" date="2012" name="New Phytol.">
        <title>Insight into trade-off between wood decay and parasitism from the genome of a fungal forest pathogen.</title>
        <authorList>
            <person name="Olson A."/>
            <person name="Aerts A."/>
            <person name="Asiegbu F."/>
            <person name="Belbahri L."/>
            <person name="Bouzid O."/>
            <person name="Broberg A."/>
            <person name="Canback B."/>
            <person name="Coutinho P.M."/>
            <person name="Cullen D."/>
            <person name="Dalman K."/>
            <person name="Deflorio G."/>
            <person name="van Diepen L.T."/>
            <person name="Dunand C."/>
            <person name="Duplessis S."/>
            <person name="Durling M."/>
            <person name="Gonthier P."/>
            <person name="Grimwood J."/>
            <person name="Fossdal C.G."/>
            <person name="Hansson D."/>
            <person name="Henrissat B."/>
            <person name="Hietala A."/>
            <person name="Himmelstrand K."/>
            <person name="Hoffmeister D."/>
            <person name="Hogberg N."/>
            <person name="James T.Y."/>
            <person name="Karlsson M."/>
            <person name="Kohler A."/>
            <person name="Kues U."/>
            <person name="Lee Y.H."/>
            <person name="Lin Y.C."/>
            <person name="Lind M."/>
            <person name="Lindquist E."/>
            <person name="Lombard V."/>
            <person name="Lucas S."/>
            <person name="Lunden K."/>
            <person name="Morin E."/>
            <person name="Murat C."/>
            <person name="Park J."/>
            <person name="Raffaello T."/>
            <person name="Rouze P."/>
            <person name="Salamov A."/>
            <person name="Schmutz J."/>
            <person name="Solheim H."/>
            <person name="Stahlberg J."/>
            <person name="Velez H."/>
            <person name="de Vries R.P."/>
            <person name="Wiebenga A."/>
            <person name="Woodward S."/>
            <person name="Yakovlev I."/>
            <person name="Garbelotto M."/>
            <person name="Martin F."/>
            <person name="Grigoriev I.V."/>
            <person name="Stenlid J."/>
        </authorList>
    </citation>
    <scope>NUCLEOTIDE SEQUENCE [LARGE SCALE GENOMIC DNA]</scope>
    <source>
        <strain evidence="9 10">TC 32-1</strain>
    </source>
</reference>
<feature type="non-terminal residue" evidence="9">
    <location>
        <position position="1"/>
    </location>
</feature>
<feature type="domain" description="Zn(2)-C6 fungal-type" evidence="8">
    <location>
        <begin position="10"/>
        <end position="43"/>
    </location>
</feature>
<evidence type="ECO:0000313" key="9">
    <source>
        <dbReference type="EMBL" id="ETW85575.1"/>
    </source>
</evidence>
<dbReference type="GO" id="GO:0006351">
    <property type="term" value="P:DNA-templated transcription"/>
    <property type="evidence" value="ECO:0007669"/>
    <property type="project" value="InterPro"/>
</dbReference>
<dbReference type="InterPro" id="IPR007219">
    <property type="entry name" value="XnlR_reg_dom"/>
</dbReference>
<comment type="subcellular location">
    <subcellularLocation>
        <location evidence="1">Nucleus</location>
    </subcellularLocation>
</comment>
<protein>
    <recommendedName>
        <fullName evidence="8">Zn(2)-C6 fungal-type domain-containing protein</fullName>
    </recommendedName>
</protein>
<dbReference type="KEGG" id="hir:HETIRDRAFT_309579"/>
<dbReference type="GO" id="GO:0005634">
    <property type="term" value="C:nucleus"/>
    <property type="evidence" value="ECO:0007669"/>
    <property type="project" value="UniProtKB-SubCell"/>
</dbReference>
<dbReference type="SUPFAM" id="SSF57701">
    <property type="entry name" value="Zn2/Cys6 DNA-binding domain"/>
    <property type="match status" value="1"/>
</dbReference>
<keyword evidence="4" id="KW-0238">DNA-binding</keyword>
<dbReference type="eggNOG" id="ENOG502S1F2">
    <property type="taxonomic scope" value="Eukaryota"/>
</dbReference>
<name>W4KJS2_HETIT</name>
<feature type="region of interest" description="Disordered" evidence="7">
    <location>
        <begin position="179"/>
        <end position="199"/>
    </location>
</feature>
<organism evidence="9 10">
    <name type="scientific">Heterobasidion irregulare (strain TC 32-1)</name>
    <dbReference type="NCBI Taxonomy" id="747525"/>
    <lineage>
        <taxon>Eukaryota</taxon>
        <taxon>Fungi</taxon>
        <taxon>Dikarya</taxon>
        <taxon>Basidiomycota</taxon>
        <taxon>Agaricomycotina</taxon>
        <taxon>Agaricomycetes</taxon>
        <taxon>Russulales</taxon>
        <taxon>Bondarzewiaceae</taxon>
        <taxon>Heterobasidion</taxon>
        <taxon>Heterobasidion annosum species complex</taxon>
    </lineage>
</organism>
<dbReference type="STRING" id="747525.W4KJS2"/>
<dbReference type="GO" id="GO:0000981">
    <property type="term" value="F:DNA-binding transcription factor activity, RNA polymerase II-specific"/>
    <property type="evidence" value="ECO:0007669"/>
    <property type="project" value="InterPro"/>
</dbReference>
<dbReference type="GO" id="GO:0008270">
    <property type="term" value="F:zinc ion binding"/>
    <property type="evidence" value="ECO:0007669"/>
    <property type="project" value="InterPro"/>
</dbReference>
<keyword evidence="3" id="KW-0805">Transcription regulation</keyword>
<dbReference type="CDD" id="cd12148">
    <property type="entry name" value="fungal_TF_MHR"/>
    <property type="match status" value="1"/>
</dbReference>
<dbReference type="InParanoid" id="W4KJS2"/>
<dbReference type="InterPro" id="IPR051089">
    <property type="entry name" value="prtT"/>
</dbReference>
<sequence length="557" mass="63288">KPPVQRGARACTVCRAAKMKCVGAEDGQQPCQRCRRSNSECIFEKHRRGRKPGSKLSEASKMLRRLEKGLNSAKLKHNHDSNSTPYPTSPARSGRSESGYRLRPSDPYGTPGSQFSTELPPLNLPPDYDGESYASRNGSRSTNPEHEEDDGDRNREGMFPAKLIRRENQRQSFFKTILNPEHEPPTSSMPSDQGSLSSTYTVSPVHLPPGFHDPVTAGIIDDAYAKVLFDLVFLRLNPFVNLFDPALHSPTYVRTKSPFLYTTLLMAGCKFFKPEAYKACQKLAHEFAVRSFAEGLKSVEVVQAFACLTYWKEPEDTRTFTYIGYACRMAVDLGLNRYFSQPPPNETEFQLRERRNRERTYLVLFVHDRSLNMQTGKQWMLPECDLVRHSNTWHEEGGSIIRPEDVIVAAFVQLRRIAAELTDVFYMPNKGVTDTTHADVNQEVLLSNCNGKLTQWMETWQNEMRRANGELFHFAFLSFFRLYVRLFLNSFGVQASISPQSRVPPSSQALSACYTSAMENLQIVTKQFASMSMLRYGQDSITVMTAYCAVFLLKVIY</sequence>
<evidence type="ECO:0000256" key="4">
    <source>
        <dbReference type="ARBA" id="ARBA00023125"/>
    </source>
</evidence>
<keyword evidence="6" id="KW-0539">Nucleus</keyword>
<dbReference type="PANTHER" id="PTHR31845">
    <property type="entry name" value="FINGER DOMAIN PROTEIN, PUTATIVE-RELATED"/>
    <property type="match status" value="1"/>
</dbReference>
<evidence type="ECO:0000256" key="2">
    <source>
        <dbReference type="ARBA" id="ARBA00022723"/>
    </source>
</evidence>
<keyword evidence="2" id="KW-0479">Metal-binding</keyword>
<dbReference type="InterPro" id="IPR036864">
    <property type="entry name" value="Zn2-C6_fun-type_DNA-bd_sf"/>
</dbReference>
<dbReference type="EMBL" id="KI925455">
    <property type="protein sequence ID" value="ETW85575.1"/>
    <property type="molecule type" value="Genomic_DNA"/>
</dbReference>
<dbReference type="CDD" id="cd00067">
    <property type="entry name" value="GAL4"/>
    <property type="match status" value="1"/>
</dbReference>
<evidence type="ECO:0000256" key="1">
    <source>
        <dbReference type="ARBA" id="ARBA00004123"/>
    </source>
</evidence>
<keyword evidence="5" id="KW-0804">Transcription</keyword>
<evidence type="ECO:0000256" key="5">
    <source>
        <dbReference type="ARBA" id="ARBA00023163"/>
    </source>
</evidence>
<gene>
    <name evidence="9" type="ORF">HETIRDRAFT_309579</name>
</gene>
<dbReference type="HOGENOM" id="CLU_017865_0_0_1"/>
<dbReference type="Proteomes" id="UP000030671">
    <property type="component" value="Unassembled WGS sequence"/>
</dbReference>